<dbReference type="EMBL" id="LT598490">
    <property type="protein sequence ID" value="SCW02280.1"/>
    <property type="molecule type" value="Genomic_DNA"/>
</dbReference>
<organism evidence="2 3">
    <name type="scientific">Lachancea fermentati</name>
    <name type="common">Zygosaccharomyces fermentati</name>
    <dbReference type="NCBI Taxonomy" id="4955"/>
    <lineage>
        <taxon>Eukaryota</taxon>
        <taxon>Fungi</taxon>
        <taxon>Dikarya</taxon>
        <taxon>Ascomycota</taxon>
        <taxon>Saccharomycotina</taxon>
        <taxon>Saccharomycetes</taxon>
        <taxon>Saccharomycetales</taxon>
        <taxon>Saccharomycetaceae</taxon>
        <taxon>Lachancea</taxon>
    </lineage>
</organism>
<protein>
    <submittedName>
        <fullName evidence="2">LAFE_0F02960g1_1</fullName>
    </submittedName>
</protein>
<accession>A0A1G4MES2</accession>
<evidence type="ECO:0000313" key="2">
    <source>
        <dbReference type="EMBL" id="SCW02280.1"/>
    </source>
</evidence>
<dbReference type="InterPro" id="IPR001214">
    <property type="entry name" value="SET_dom"/>
</dbReference>
<sequence>MTFPRLASNCPSGEVFQLFVAKFGVSHNPGLSVKNSTITDEVACNGLFVRQAKLPEGCREDGLVELLRIPRESTFSIHTILEILNDKSNYKTEAAFLKTSSTVKDLFGTFCQSSAIISRVSETLLLVVYFVIFDCLSRSAYELPSVIKLYLQQVLLKTEVGSLYSDLPLKDACVVRQFFGHYGVGGILDVFEMVVCLVQRSFSLDDIVERTSRIFAAISSRCLEIPEELSLDSEDFTVNSTLVPILDYANHDNDKVNAHFDVDRGNCDVVLLLDRNALDEKNDETEVFISYSPVEELFQFETAYGFFPKLSQNSAGVQFWNLCIDQNYFKVEKPWGINLDMFYKWFSIKPCIQCVLYEDQVLINDAIEEFGEFLLPFAPNPVHGEESCFQYNIQAYKSFARFASKANDRSEEDYLQHFREYIDSREKSKDQAIAMPQLAWTCYFVGDRYTYARLDKGQCIDVVFESDDAYGCTRDLFTDYLRNYCFWRIRALTLLKFEDFSLSVQKIARLELLVLNKIVDQLNAGEPTFWTDLNGSTTLKLPKCPLPPLLQMSGECLAEISRPDTNFEESEYTDFFDEELDRYLDFFTQLS</sequence>
<proteinExistence type="predicted"/>
<evidence type="ECO:0000259" key="1">
    <source>
        <dbReference type="PROSITE" id="PS50280"/>
    </source>
</evidence>
<dbReference type="InterPro" id="IPR046341">
    <property type="entry name" value="SET_dom_sf"/>
</dbReference>
<name>A0A1G4MES2_LACFM</name>
<evidence type="ECO:0000313" key="3">
    <source>
        <dbReference type="Proteomes" id="UP000190831"/>
    </source>
</evidence>
<dbReference type="SUPFAM" id="SSF82199">
    <property type="entry name" value="SET domain"/>
    <property type="match status" value="1"/>
</dbReference>
<dbReference type="OMA" id="NEHALMI"/>
<dbReference type="Proteomes" id="UP000190831">
    <property type="component" value="Chromosome F"/>
</dbReference>
<dbReference type="PROSITE" id="PS50280">
    <property type="entry name" value="SET"/>
    <property type="match status" value="1"/>
</dbReference>
<dbReference type="Gene3D" id="3.90.1410.10">
    <property type="entry name" value="set domain protein methyltransferase, domain 1"/>
    <property type="match status" value="1"/>
</dbReference>
<keyword evidence="3" id="KW-1185">Reference proteome</keyword>
<gene>
    <name evidence="2" type="ORF">LAFE_0F02960G</name>
</gene>
<dbReference type="OrthoDB" id="441812at2759"/>
<dbReference type="AlphaFoldDB" id="A0A1G4MES2"/>
<reference evidence="3" key="1">
    <citation type="submission" date="2016-03" db="EMBL/GenBank/DDBJ databases">
        <authorList>
            <person name="Devillers H."/>
        </authorList>
    </citation>
    <scope>NUCLEOTIDE SEQUENCE [LARGE SCALE GENOMIC DNA]</scope>
</reference>
<feature type="domain" description="SET" evidence="1">
    <location>
        <begin position="29"/>
        <end position="292"/>
    </location>
</feature>
<dbReference type="STRING" id="4955.A0A1G4MES2"/>